<feature type="region of interest" description="Disordered" evidence="1">
    <location>
        <begin position="24"/>
        <end position="64"/>
    </location>
</feature>
<reference evidence="2 3" key="1">
    <citation type="submission" date="2019-05" db="EMBL/GenBank/DDBJ databases">
        <title>Another draft genome of Portunus trituberculatus and its Hox gene families provides insights of decapod evolution.</title>
        <authorList>
            <person name="Jeong J.-H."/>
            <person name="Song I."/>
            <person name="Kim S."/>
            <person name="Choi T."/>
            <person name="Kim D."/>
            <person name="Ryu S."/>
            <person name="Kim W."/>
        </authorList>
    </citation>
    <scope>NUCLEOTIDE SEQUENCE [LARGE SCALE GENOMIC DNA]</scope>
    <source>
        <tissue evidence="2">Muscle</tissue>
    </source>
</reference>
<dbReference type="Proteomes" id="UP000324222">
    <property type="component" value="Unassembled WGS sequence"/>
</dbReference>
<proteinExistence type="predicted"/>
<dbReference type="PANTHER" id="PTHR10773:SF19">
    <property type="match status" value="1"/>
</dbReference>
<evidence type="ECO:0000313" key="2">
    <source>
        <dbReference type="EMBL" id="MPC64909.1"/>
    </source>
</evidence>
<dbReference type="OrthoDB" id="434783at2759"/>
<accession>A0A5B7H4Z8</accession>
<feature type="compositionally biased region" description="Low complexity" evidence="1">
    <location>
        <begin position="26"/>
        <end position="39"/>
    </location>
</feature>
<dbReference type="PANTHER" id="PTHR10773">
    <property type="entry name" value="DNA-DIRECTED RNA POLYMERASES I, II, AND III SUBUNIT RPABC2"/>
    <property type="match status" value="1"/>
</dbReference>
<evidence type="ECO:0000313" key="3">
    <source>
        <dbReference type="Proteomes" id="UP000324222"/>
    </source>
</evidence>
<dbReference type="AlphaFoldDB" id="A0A5B7H4Z8"/>
<name>A0A5B7H4Z8_PORTR</name>
<keyword evidence="3" id="KW-1185">Reference proteome</keyword>
<comment type="caution">
    <text evidence="2">The sequence shown here is derived from an EMBL/GenBank/DDBJ whole genome shotgun (WGS) entry which is preliminary data.</text>
</comment>
<dbReference type="EMBL" id="VSRR010022706">
    <property type="protein sequence ID" value="MPC64909.1"/>
    <property type="molecule type" value="Genomic_DNA"/>
</dbReference>
<gene>
    <name evidence="2" type="ORF">E2C01_059031</name>
</gene>
<sequence length="346" mass="39414">MTGKVETNMLYPERCCRISTLTAAGSQPISSAAPSTSPALEEPCQPAEGPQKKRKADKSQWQKVVAKKRRDSGLEYVRLAKKKVVAARKVGEPCECPKVCFTMLGDHTVQEIFSGYWKMADSKPQSAYLSKAVISREDLFKEWCAEKDVPAEKIMRFDRYSRAFSRFNIGSRPPMVATCSYCDKIANEVEVATVNRDETKKSQLLTHKKVHLLKAKVARDLMTAYKQDTNSTLFAFAMDLQQTLVTPRLSTNVAYYKRKMWTYNFGVHNLKETTPATLYVWNESLAKRATWRTSFVGGRFTDHYVELMREARREHPFNVVQMTGEQFVDLQPLQSKCTKTQVAKSS</sequence>
<evidence type="ECO:0000256" key="1">
    <source>
        <dbReference type="SAM" id="MobiDB-lite"/>
    </source>
</evidence>
<organism evidence="2 3">
    <name type="scientific">Portunus trituberculatus</name>
    <name type="common">Swimming crab</name>
    <name type="synonym">Neptunus trituberculatus</name>
    <dbReference type="NCBI Taxonomy" id="210409"/>
    <lineage>
        <taxon>Eukaryota</taxon>
        <taxon>Metazoa</taxon>
        <taxon>Ecdysozoa</taxon>
        <taxon>Arthropoda</taxon>
        <taxon>Crustacea</taxon>
        <taxon>Multicrustacea</taxon>
        <taxon>Malacostraca</taxon>
        <taxon>Eumalacostraca</taxon>
        <taxon>Eucarida</taxon>
        <taxon>Decapoda</taxon>
        <taxon>Pleocyemata</taxon>
        <taxon>Brachyura</taxon>
        <taxon>Eubrachyura</taxon>
        <taxon>Portunoidea</taxon>
        <taxon>Portunidae</taxon>
        <taxon>Portuninae</taxon>
        <taxon>Portunus</taxon>
    </lineage>
</organism>
<protein>
    <submittedName>
        <fullName evidence="2">Uncharacterized protein</fullName>
    </submittedName>
</protein>